<comment type="caution">
    <text evidence="1">The sequence shown here is derived from an EMBL/GenBank/DDBJ whole genome shotgun (WGS) entry which is preliminary data.</text>
</comment>
<dbReference type="Proteomes" id="UP000035009">
    <property type="component" value="Unassembled WGS sequence"/>
</dbReference>
<protein>
    <recommendedName>
        <fullName evidence="3">N-acetyltransferase domain-containing protein</fullName>
    </recommendedName>
</protein>
<evidence type="ECO:0008006" key="3">
    <source>
        <dbReference type="Google" id="ProtNLM"/>
    </source>
</evidence>
<dbReference type="RefSeq" id="WP_008381443.1">
    <property type="nucleotide sequence ID" value="NZ_BAOP01000038.1"/>
</dbReference>
<dbReference type="EMBL" id="BAOP01000038">
    <property type="protein sequence ID" value="GAC81569.1"/>
    <property type="molecule type" value="Genomic_DNA"/>
</dbReference>
<dbReference type="OrthoDB" id="5242876at2"/>
<proteinExistence type="predicted"/>
<keyword evidence="2" id="KW-1185">Reference proteome</keyword>
<name>M3VH27_GORML</name>
<dbReference type="STRING" id="410332.SAMN04488550_0177"/>
<gene>
    <name evidence="1" type="ORF">GM1_038_00220</name>
</gene>
<accession>M3VH27</accession>
<organism evidence="1 2">
    <name type="scientific">Gordonia malaquae NBRC 108250</name>
    <dbReference type="NCBI Taxonomy" id="1223542"/>
    <lineage>
        <taxon>Bacteria</taxon>
        <taxon>Bacillati</taxon>
        <taxon>Actinomycetota</taxon>
        <taxon>Actinomycetes</taxon>
        <taxon>Mycobacteriales</taxon>
        <taxon>Gordoniaceae</taxon>
        <taxon>Gordonia</taxon>
    </lineage>
</organism>
<evidence type="ECO:0000313" key="1">
    <source>
        <dbReference type="EMBL" id="GAC81569.1"/>
    </source>
</evidence>
<dbReference type="eggNOG" id="COG3153">
    <property type="taxonomic scope" value="Bacteria"/>
</dbReference>
<evidence type="ECO:0000313" key="2">
    <source>
        <dbReference type="Proteomes" id="UP000035009"/>
    </source>
</evidence>
<sequence length="238" mass="25655">MSVSVTPLELEMFHSLPAHTRRCVFWEMVQGDGETLDPSSSVSRGTLESEFDKEAWISGLLLEWGTCGQVAVESTTGNVVGTALYAPPNRVPRARRFPTGPVGSDAVLLTTVRVEPGFDDALHTLVDAVVSDVVRRGVRAIEAFGFSGDREPLEQDLVGLMLGSGMASDTCQLCLMPTLFLLDAGFEVVAPDLYLPRLRLELDEGLGWKSAVERALEKLVLEADISLSAPSPLPSPVC</sequence>
<dbReference type="AlphaFoldDB" id="M3VH27"/>
<reference evidence="1 2" key="1">
    <citation type="submission" date="2013-02" db="EMBL/GenBank/DDBJ databases">
        <title>Whole genome shotgun sequence of Gordonia malaquae NBRC 108250.</title>
        <authorList>
            <person name="Yoshida I."/>
            <person name="Hosoyama A."/>
            <person name="Tsuchikane K."/>
            <person name="Ando Y."/>
            <person name="Baba S."/>
            <person name="Ohji S."/>
            <person name="Hamada M."/>
            <person name="Tamura T."/>
            <person name="Yamazoe A."/>
            <person name="Yamazaki S."/>
            <person name="Fujita N."/>
        </authorList>
    </citation>
    <scope>NUCLEOTIDE SEQUENCE [LARGE SCALE GENOMIC DNA]</scope>
    <source>
        <strain evidence="1 2">NBRC 108250</strain>
    </source>
</reference>